<feature type="transmembrane region" description="Helical" evidence="1">
    <location>
        <begin position="132"/>
        <end position="151"/>
    </location>
</feature>
<dbReference type="RefSeq" id="WP_149514089.1">
    <property type="nucleotide sequence ID" value="NZ_VDFC01000047.1"/>
</dbReference>
<keyword evidence="1" id="KW-0812">Transmembrane</keyword>
<keyword evidence="1" id="KW-1133">Transmembrane helix</keyword>
<feature type="transmembrane region" description="Helical" evidence="1">
    <location>
        <begin position="93"/>
        <end position="112"/>
    </location>
</feature>
<name>A0A5B0AKP7_9ACTN</name>
<evidence type="ECO:0000313" key="3">
    <source>
        <dbReference type="Proteomes" id="UP000324965"/>
    </source>
</evidence>
<proteinExistence type="predicted"/>
<dbReference type="EMBL" id="VDFC01000047">
    <property type="protein sequence ID" value="KAA0930404.1"/>
    <property type="molecule type" value="Genomic_DNA"/>
</dbReference>
<feature type="transmembrane region" description="Helical" evidence="1">
    <location>
        <begin position="65"/>
        <end position="86"/>
    </location>
</feature>
<comment type="caution">
    <text evidence="2">The sequence shown here is derived from an EMBL/GenBank/DDBJ whole genome shotgun (WGS) entry which is preliminary data.</text>
</comment>
<protein>
    <submittedName>
        <fullName evidence="2">Uncharacterized protein</fullName>
    </submittedName>
</protein>
<accession>A0A5B0AKP7</accession>
<evidence type="ECO:0000313" key="2">
    <source>
        <dbReference type="EMBL" id="KAA0930404.1"/>
    </source>
</evidence>
<reference evidence="2 3" key="1">
    <citation type="submission" date="2019-05" db="EMBL/GenBank/DDBJ databases">
        <authorList>
            <person name="Hariharan J."/>
            <person name="Choudoir M.J."/>
            <person name="Diebold P."/>
            <person name="Panke-Buisse K."/>
            <person name="Buckley D.H."/>
        </authorList>
    </citation>
    <scope>NUCLEOTIDE SEQUENCE [LARGE SCALE GENOMIC DNA]</scope>
    <source>
        <strain evidence="2 3">SUN51</strain>
    </source>
</reference>
<dbReference type="Proteomes" id="UP000324965">
    <property type="component" value="Unassembled WGS sequence"/>
</dbReference>
<keyword evidence="3" id="KW-1185">Reference proteome</keyword>
<keyword evidence="1" id="KW-0472">Membrane</keyword>
<dbReference type="OrthoDB" id="3389865at2"/>
<gene>
    <name evidence="2" type="ORF">FGF04_27845</name>
</gene>
<sequence>MTEKLLGPLSQRPRTERWLTRLLGAALSSAAYLLCVPRDLRDRPGPGGPTTDPGTASVTSPVTDAAPATLAGAAVLAGCLLLLAAYFGRRDALAWPLLLVAVPPSALLYASFSSFGSSGEPADVAGRPWSLTWASATLVVSAGVLVATAVARRFKEDTGDPMDGLVLAHRHRPLACERRA</sequence>
<dbReference type="AlphaFoldDB" id="A0A5B0AKP7"/>
<organism evidence="2 3">
    <name type="scientific">Streptomyces apricus</name>
    <dbReference type="NCBI Taxonomy" id="1828112"/>
    <lineage>
        <taxon>Bacteria</taxon>
        <taxon>Bacillati</taxon>
        <taxon>Actinomycetota</taxon>
        <taxon>Actinomycetes</taxon>
        <taxon>Kitasatosporales</taxon>
        <taxon>Streptomycetaceae</taxon>
        <taxon>Streptomyces</taxon>
    </lineage>
</organism>
<evidence type="ECO:0000256" key="1">
    <source>
        <dbReference type="SAM" id="Phobius"/>
    </source>
</evidence>